<dbReference type="AlphaFoldDB" id="A0A162KDG3"/>
<dbReference type="PANTHER" id="PTHR19306:SF6">
    <property type="entry name" value="STRUCTURAL MAINTENANCE OF CHROMOSOMES PROTEIN 6"/>
    <property type="match status" value="1"/>
</dbReference>
<dbReference type="STRING" id="1081105.A0A162KDG3"/>
<evidence type="ECO:0000256" key="11">
    <source>
        <dbReference type="ARBA" id="ARBA00023242"/>
    </source>
</evidence>
<evidence type="ECO:0000259" key="14">
    <source>
        <dbReference type="Pfam" id="PF13476"/>
    </source>
</evidence>
<keyword evidence="16" id="KW-1185">Reference proteome</keyword>
<evidence type="ECO:0000256" key="5">
    <source>
        <dbReference type="ARBA" id="ARBA00022741"/>
    </source>
</evidence>
<dbReference type="OMA" id="FMCHRSL"/>
<dbReference type="EMBL" id="AZHC01000003">
    <property type="protein sequence ID" value="OAA49534.1"/>
    <property type="molecule type" value="Genomic_DNA"/>
</dbReference>
<dbReference type="GO" id="GO:0005524">
    <property type="term" value="F:ATP binding"/>
    <property type="evidence" value="ECO:0007669"/>
    <property type="project" value="UniProtKB-KW"/>
</dbReference>
<feature type="coiled-coil region" evidence="12">
    <location>
        <begin position="785"/>
        <end position="854"/>
    </location>
</feature>
<evidence type="ECO:0000256" key="10">
    <source>
        <dbReference type="ARBA" id="ARBA00023204"/>
    </source>
</evidence>
<dbReference type="Proteomes" id="UP000243498">
    <property type="component" value="Unassembled WGS sequence"/>
</dbReference>
<dbReference type="GO" id="GO:0000724">
    <property type="term" value="P:double-strand break repair via homologous recombination"/>
    <property type="evidence" value="ECO:0007669"/>
    <property type="project" value="TreeGrafter"/>
</dbReference>
<evidence type="ECO:0000256" key="13">
    <source>
        <dbReference type="SAM" id="MobiDB-lite"/>
    </source>
</evidence>
<evidence type="ECO:0000256" key="8">
    <source>
        <dbReference type="ARBA" id="ARBA00023054"/>
    </source>
</evidence>
<keyword evidence="7" id="KW-0067">ATP-binding</keyword>
<dbReference type="PANTHER" id="PTHR19306">
    <property type="entry name" value="STRUCTURAL MAINTENANCE OF CHROMOSOMES 5,6 SMC5, SMC6"/>
    <property type="match status" value="1"/>
</dbReference>
<evidence type="ECO:0000313" key="15">
    <source>
        <dbReference type="EMBL" id="OAA49534.1"/>
    </source>
</evidence>
<comment type="subcellular location">
    <subcellularLocation>
        <location evidence="2">Chromosome</location>
    </subcellularLocation>
    <subcellularLocation>
        <location evidence="1">Nucleus</location>
    </subcellularLocation>
</comment>
<keyword evidence="4" id="KW-0158">Chromosome</keyword>
<evidence type="ECO:0000256" key="2">
    <source>
        <dbReference type="ARBA" id="ARBA00004286"/>
    </source>
</evidence>
<feature type="region of interest" description="Disordered" evidence="13">
    <location>
        <begin position="52"/>
        <end position="115"/>
    </location>
</feature>
<proteinExistence type="inferred from homology"/>
<feature type="coiled-coil region" evidence="12">
    <location>
        <begin position="349"/>
        <end position="443"/>
    </location>
</feature>
<feature type="compositionally biased region" description="Acidic residues" evidence="13">
    <location>
        <begin position="75"/>
        <end position="102"/>
    </location>
</feature>
<name>A0A162KDG3_METRR</name>
<gene>
    <name evidence="15" type="ORF">NOR_01457</name>
</gene>
<dbReference type="InterPro" id="IPR027417">
    <property type="entry name" value="P-loop_NTPase"/>
</dbReference>
<feature type="domain" description="Rad50/SbcC-type AAA" evidence="14">
    <location>
        <begin position="164"/>
        <end position="424"/>
    </location>
</feature>
<dbReference type="InterPro" id="IPR038729">
    <property type="entry name" value="Rad50/SbcC_AAA"/>
</dbReference>
<reference evidence="15 16" key="1">
    <citation type="journal article" date="2016" name="Genome Biol. Evol.">
        <title>Divergent and convergent evolution of fungal pathogenicity.</title>
        <authorList>
            <person name="Shang Y."/>
            <person name="Xiao G."/>
            <person name="Zheng P."/>
            <person name="Cen K."/>
            <person name="Zhan S."/>
            <person name="Wang C."/>
        </authorList>
    </citation>
    <scope>NUCLEOTIDE SEQUENCE [LARGE SCALE GENOMIC DNA]</scope>
    <source>
        <strain evidence="15 16">RCEF 4871</strain>
    </source>
</reference>
<evidence type="ECO:0000313" key="16">
    <source>
        <dbReference type="Proteomes" id="UP000243498"/>
    </source>
</evidence>
<dbReference type="Gene3D" id="3.40.50.300">
    <property type="entry name" value="P-loop containing nucleotide triphosphate hydrolases"/>
    <property type="match status" value="2"/>
</dbReference>
<evidence type="ECO:0000256" key="1">
    <source>
        <dbReference type="ARBA" id="ARBA00004123"/>
    </source>
</evidence>
<keyword evidence="11" id="KW-0539">Nucleus</keyword>
<keyword evidence="9" id="KW-0233">DNA recombination</keyword>
<comment type="caution">
    <text evidence="15">The sequence shown here is derived from an EMBL/GenBank/DDBJ whole genome shotgun (WGS) entry which is preliminary data.</text>
</comment>
<evidence type="ECO:0000256" key="7">
    <source>
        <dbReference type="ARBA" id="ARBA00022840"/>
    </source>
</evidence>
<dbReference type="OrthoDB" id="10072614at2759"/>
<organism evidence="15 16">
    <name type="scientific">Metarhizium rileyi (strain RCEF 4871)</name>
    <name type="common">Nomuraea rileyi</name>
    <dbReference type="NCBI Taxonomy" id="1649241"/>
    <lineage>
        <taxon>Eukaryota</taxon>
        <taxon>Fungi</taxon>
        <taxon>Dikarya</taxon>
        <taxon>Ascomycota</taxon>
        <taxon>Pezizomycotina</taxon>
        <taxon>Sordariomycetes</taxon>
        <taxon>Hypocreomycetidae</taxon>
        <taxon>Hypocreales</taxon>
        <taxon>Clavicipitaceae</taxon>
        <taxon>Metarhizium</taxon>
    </lineage>
</organism>
<evidence type="ECO:0000256" key="6">
    <source>
        <dbReference type="ARBA" id="ARBA00022763"/>
    </source>
</evidence>
<dbReference type="GO" id="GO:0035861">
    <property type="term" value="C:site of double-strand break"/>
    <property type="evidence" value="ECO:0007669"/>
    <property type="project" value="TreeGrafter"/>
</dbReference>
<dbReference type="GO" id="GO:0005634">
    <property type="term" value="C:nucleus"/>
    <property type="evidence" value="ECO:0007669"/>
    <property type="project" value="UniProtKB-SubCell"/>
</dbReference>
<protein>
    <submittedName>
        <fullName evidence="15">RecF/RecN/SMC</fullName>
    </submittedName>
</protein>
<evidence type="ECO:0000256" key="9">
    <source>
        <dbReference type="ARBA" id="ARBA00023172"/>
    </source>
</evidence>
<dbReference type="SUPFAM" id="SSF52540">
    <property type="entry name" value="P-loop containing nucleoside triphosphate hydrolases"/>
    <property type="match status" value="2"/>
</dbReference>
<feature type="coiled-coil region" evidence="12">
    <location>
        <begin position="886"/>
        <end position="913"/>
    </location>
</feature>
<feature type="coiled-coil region" evidence="12">
    <location>
        <begin position="486"/>
        <end position="570"/>
    </location>
</feature>
<evidence type="ECO:0000256" key="3">
    <source>
        <dbReference type="ARBA" id="ARBA00006793"/>
    </source>
</evidence>
<keyword evidence="5" id="KW-0547">Nucleotide-binding</keyword>
<keyword evidence="8 12" id="KW-0175">Coiled coil</keyword>
<evidence type="ECO:0000256" key="12">
    <source>
        <dbReference type="SAM" id="Coils"/>
    </source>
</evidence>
<keyword evidence="6" id="KW-0227">DNA damage</keyword>
<feature type="compositionally biased region" description="Low complexity" evidence="13">
    <location>
        <begin position="103"/>
        <end position="112"/>
    </location>
</feature>
<dbReference type="GO" id="GO:0016887">
    <property type="term" value="F:ATP hydrolysis activity"/>
    <property type="evidence" value="ECO:0007669"/>
    <property type="project" value="InterPro"/>
</dbReference>
<accession>A0A162KDG3</accession>
<dbReference type="GO" id="GO:0003697">
    <property type="term" value="F:single-stranded DNA binding"/>
    <property type="evidence" value="ECO:0007669"/>
    <property type="project" value="TreeGrafter"/>
</dbReference>
<dbReference type="GO" id="GO:0003684">
    <property type="term" value="F:damaged DNA binding"/>
    <property type="evidence" value="ECO:0007669"/>
    <property type="project" value="TreeGrafter"/>
</dbReference>
<sequence>MTPLKRTRMAVDDEDSRGNMDVFSGDDLLLRNDAQKVRYMFYRPCRLRTQTIGQSKRPRVSLEASQDRPQRSTTLDDESTSDEEGKGDEDEEEDDGDDDGADGADVADVSDSPPQTQYELMRDAGFKHLRNTDKDDLQATQKMKQRTTNFGQNMAAESGIIESITCYNFMCHERLHVELGPLINFIVGENGSGKSAVLTALTLCLGGKASDTNRGGSLKSFVKEGQDHASLVVRIKNAGSDAYQHDIYGDSILVERHFSKSGGSGFKIKNNQGRIMSTKKQEVDEISEWYALQMGNPLTVLSQDNARQFLNSATPTQKYRYFVSGVQLEQLDNDYKMSQDTLERTIILRDDLSEKISHIKKEMENAQRLAETVQRNNTLRERARHYRNQLVWSQVVEQEQELERQSTELETRKQRIVQLEQDCEELTRALDGIVEKVERAKAIKSGLTDEHGAIEESIALAEGAYSEAKKDLTELHLEERDAFTRLKAVKADIETYETKIQEEEEKLVESSRFAKLEKEAEYKRARAREADLNRQIEDCTRQLPSFQPRIAEAEQAVNNHRQLKERKRKEILAAEQGVRELEKCTGSIYDGFDRDMTQLVKTVAADAGFDSKPLGPLGAHIKLLKPEWSGILEKTLGEALNAFVVKSKKDQSRMSSLIRRSNMKKPPPVYISYGGQIDTRSQEPGDEYDTILRVLEFDDGLVRSQLIINNQIEKVILVKDRVQAEAVMVDNGPPRNVAACICFHDGKGKRGQGLRITHRSGTIGTSPVIPSGARPRMQSDAVRQLAIQKDNLKQLGLELRDLMAEERQALQALQKAKQELESNEKNMKVLENDLRRTQADIEKASEELDSFEGVDDRLDLLRSELNAKRSEETQLGNQYGSLKLSKREIGTKVEDAKKKLDAARDEQKDFQSRVNKSAAKIHSYESMRRIAVTKKNEAFEQVDINRSELHRAESKSEEKAKQVQDFVRQAEEVAPGRVHVPDGEDYQSIEKKYEKIVEQLAQREARIGASDQQIYDRANEATMKYESVLRQTQDVDETIMLMKRAIEHRLHLWRQFQRQISARIRIQFNYLLSERGFRGKIDLDHRGRKVTIHIEPDETRKSSAGRNTKTLSGGEKSFSSICMLLSVWEAIGSPIRCLDEFDVFMDNVNRAISTNMLVSDFPPL</sequence>
<keyword evidence="10" id="KW-0234">DNA repair</keyword>
<evidence type="ECO:0000256" key="4">
    <source>
        <dbReference type="ARBA" id="ARBA00022454"/>
    </source>
</evidence>
<feature type="region of interest" description="Disordered" evidence="13">
    <location>
        <begin position="1"/>
        <end position="24"/>
    </location>
</feature>
<dbReference type="GO" id="GO:0030915">
    <property type="term" value="C:Smc5-Smc6 complex"/>
    <property type="evidence" value="ECO:0007669"/>
    <property type="project" value="TreeGrafter"/>
</dbReference>
<dbReference type="Pfam" id="PF13476">
    <property type="entry name" value="AAA_23"/>
    <property type="match status" value="1"/>
</dbReference>
<comment type="similarity">
    <text evidence="3">Belongs to the SMC family. SMC6 subfamily.</text>
</comment>